<dbReference type="InterPro" id="IPR044151">
    <property type="entry name" value="ALDH_KGSADH"/>
</dbReference>
<dbReference type="PANTHER" id="PTHR43353">
    <property type="entry name" value="SUCCINATE-SEMIALDEHYDE DEHYDROGENASE, MITOCHONDRIAL"/>
    <property type="match status" value="1"/>
</dbReference>
<evidence type="ECO:0000256" key="2">
    <source>
        <dbReference type="SAM" id="MobiDB-lite"/>
    </source>
</evidence>
<dbReference type="CDD" id="cd07129">
    <property type="entry name" value="ALDH_KGSADH"/>
    <property type="match status" value="1"/>
</dbReference>
<feature type="region of interest" description="Disordered" evidence="2">
    <location>
        <begin position="1"/>
        <end position="32"/>
    </location>
</feature>
<dbReference type="GO" id="GO:0016620">
    <property type="term" value="F:oxidoreductase activity, acting on the aldehyde or oxo group of donors, NAD or NADP as acceptor"/>
    <property type="evidence" value="ECO:0007669"/>
    <property type="project" value="InterPro"/>
</dbReference>
<evidence type="ECO:0000256" key="1">
    <source>
        <dbReference type="ARBA" id="ARBA00023002"/>
    </source>
</evidence>
<dbReference type="Pfam" id="PF00171">
    <property type="entry name" value="Aldedh"/>
    <property type="match status" value="1"/>
</dbReference>
<dbReference type="InterPro" id="IPR016161">
    <property type="entry name" value="Ald_DH/histidinol_DH"/>
</dbReference>
<dbReference type="Gene3D" id="3.40.309.10">
    <property type="entry name" value="Aldehyde Dehydrogenase, Chain A, domain 2"/>
    <property type="match status" value="1"/>
</dbReference>
<dbReference type="OrthoDB" id="9770537at2"/>
<feature type="compositionally biased region" description="Basic and acidic residues" evidence="2">
    <location>
        <begin position="10"/>
        <end position="22"/>
    </location>
</feature>
<dbReference type="AlphaFoldDB" id="A6GJN1"/>
<sequence>MTSLHGKHLIAGERRRDAEAQHRATQAATGEALDPAVADASAAEIDAAFAAAVAAHRALDPLVEPDLAAKTAAFLEAIGAHIEGLGDALVERATAETGLPQGRIVGERGRTINQLRSFAALVREGSWVGARIDRALPERQPIPRPDLRRMLVPVGPVVVFGASNFPLAFSVAGGDAASALAAGCPVIAKAHPSHPGTSELVGEAITAAARECAMPAGVFSLVHGPSHAVGQALVRHPSARAVGFTGSLRGGRALLEAAASRPDPIPVFAEMGSVNPVVFLPGALRERGAALATQAAGSITLGVGQFCTNPGVLLVPAGETGDAFVAGLAEALGAAGAGVMLDPNILAGYRRGVEARAASAHAERVPLTCAGPETRGLPALFTTTATALAADPSLREELFGPASLVVRWRDADDLLAALEGFEGQLSATVHAAENSDDAGLVRRVAPVLSRRVGRLLFGGFPTGVEVCPSMQHGGPWPASSDARTTSVGTAAIERFARPLCLQSAPAALVPPALQDQNPLGLLRLVDGVPTRDAL</sequence>
<feature type="domain" description="Aldehyde dehydrogenase" evidence="3">
    <location>
        <begin position="27"/>
        <end position="433"/>
    </location>
</feature>
<dbReference type="InterPro" id="IPR050740">
    <property type="entry name" value="Aldehyde_DH_Superfamily"/>
</dbReference>
<evidence type="ECO:0000313" key="4">
    <source>
        <dbReference type="EMBL" id="EDM73916.1"/>
    </source>
</evidence>
<dbReference type="InterPro" id="IPR015590">
    <property type="entry name" value="Aldehyde_DH_dom"/>
</dbReference>
<evidence type="ECO:0000259" key="3">
    <source>
        <dbReference type="Pfam" id="PF00171"/>
    </source>
</evidence>
<evidence type="ECO:0000313" key="5">
    <source>
        <dbReference type="Proteomes" id="UP000005801"/>
    </source>
</evidence>
<name>A6GJN1_9BACT</name>
<proteinExistence type="predicted"/>
<dbReference type="eggNOG" id="COG1012">
    <property type="taxonomic scope" value="Bacteria"/>
</dbReference>
<dbReference type="RefSeq" id="WP_006976917.1">
    <property type="nucleotide sequence ID" value="NZ_ABCS01000162.1"/>
</dbReference>
<dbReference type="PANTHER" id="PTHR43353:SF3">
    <property type="entry name" value="ALDEHYDE DEHYDROGENASE-RELATED"/>
    <property type="match status" value="1"/>
</dbReference>
<dbReference type="Proteomes" id="UP000005801">
    <property type="component" value="Unassembled WGS sequence"/>
</dbReference>
<gene>
    <name evidence="4" type="ORF">PPSIR1_14180</name>
</gene>
<organism evidence="4 5">
    <name type="scientific">Plesiocystis pacifica SIR-1</name>
    <dbReference type="NCBI Taxonomy" id="391625"/>
    <lineage>
        <taxon>Bacteria</taxon>
        <taxon>Pseudomonadati</taxon>
        <taxon>Myxococcota</taxon>
        <taxon>Polyangia</taxon>
        <taxon>Nannocystales</taxon>
        <taxon>Nannocystaceae</taxon>
        <taxon>Plesiocystis</taxon>
    </lineage>
</organism>
<keyword evidence="5" id="KW-1185">Reference proteome</keyword>
<dbReference type="InterPro" id="IPR016163">
    <property type="entry name" value="Ald_DH_C"/>
</dbReference>
<keyword evidence="1" id="KW-0560">Oxidoreductase</keyword>
<protein>
    <submittedName>
        <fullName evidence="4">Putative fatty aldehyde dehydrogenase</fullName>
    </submittedName>
</protein>
<dbReference type="EMBL" id="ABCS01000162">
    <property type="protein sequence ID" value="EDM73916.1"/>
    <property type="molecule type" value="Genomic_DNA"/>
</dbReference>
<dbReference type="SUPFAM" id="SSF53720">
    <property type="entry name" value="ALDH-like"/>
    <property type="match status" value="1"/>
</dbReference>
<reference evidence="4 5" key="1">
    <citation type="submission" date="2007-06" db="EMBL/GenBank/DDBJ databases">
        <authorList>
            <person name="Shimkets L."/>
            <person name="Ferriera S."/>
            <person name="Johnson J."/>
            <person name="Kravitz S."/>
            <person name="Beeson K."/>
            <person name="Sutton G."/>
            <person name="Rogers Y.-H."/>
            <person name="Friedman R."/>
            <person name="Frazier M."/>
            <person name="Venter J.C."/>
        </authorList>
    </citation>
    <scope>NUCLEOTIDE SEQUENCE [LARGE SCALE GENOMIC DNA]</scope>
    <source>
        <strain evidence="4 5">SIR-1</strain>
    </source>
</reference>
<dbReference type="STRING" id="391625.PPSIR1_14180"/>
<accession>A6GJN1</accession>
<dbReference type="Gene3D" id="3.40.605.10">
    <property type="entry name" value="Aldehyde Dehydrogenase, Chain A, domain 1"/>
    <property type="match status" value="1"/>
</dbReference>
<dbReference type="InterPro" id="IPR016162">
    <property type="entry name" value="Ald_DH_N"/>
</dbReference>
<comment type="caution">
    <text evidence="4">The sequence shown here is derived from an EMBL/GenBank/DDBJ whole genome shotgun (WGS) entry which is preliminary data.</text>
</comment>